<feature type="compositionally biased region" description="Pro residues" evidence="1">
    <location>
        <begin position="826"/>
        <end position="835"/>
    </location>
</feature>
<dbReference type="Pfam" id="PF13365">
    <property type="entry name" value="Trypsin_2"/>
    <property type="match status" value="1"/>
</dbReference>
<dbReference type="InterPro" id="IPR045450">
    <property type="entry name" value="VMAP_C"/>
</dbReference>
<name>A0ABP5NWL7_9ACTN</name>
<evidence type="ECO:0000259" key="2">
    <source>
        <dbReference type="Pfam" id="PF20028"/>
    </source>
</evidence>
<dbReference type="Pfam" id="PF20028">
    <property type="entry name" value="VMAP-C"/>
    <property type="match status" value="1"/>
</dbReference>
<feature type="domain" description="vWA-MoxR associated protein C-terminal" evidence="2">
    <location>
        <begin position="551"/>
        <end position="815"/>
    </location>
</feature>
<comment type="caution">
    <text evidence="3">The sequence shown here is derived from an EMBL/GenBank/DDBJ whole genome shotgun (WGS) entry which is preliminary data.</text>
</comment>
<proteinExistence type="predicted"/>
<protein>
    <recommendedName>
        <fullName evidence="2">vWA-MoxR associated protein C-terminal domain-containing protein</fullName>
    </recommendedName>
</protein>
<evidence type="ECO:0000313" key="3">
    <source>
        <dbReference type="EMBL" id="GAA2202647.1"/>
    </source>
</evidence>
<reference evidence="4" key="1">
    <citation type="journal article" date="2019" name="Int. J. Syst. Evol. Microbiol.">
        <title>The Global Catalogue of Microorganisms (GCM) 10K type strain sequencing project: providing services to taxonomists for standard genome sequencing and annotation.</title>
        <authorList>
            <consortium name="The Broad Institute Genomics Platform"/>
            <consortium name="The Broad Institute Genome Sequencing Center for Infectious Disease"/>
            <person name="Wu L."/>
            <person name="Ma J."/>
        </authorList>
    </citation>
    <scope>NUCLEOTIDE SEQUENCE [LARGE SCALE GENOMIC DNA]</scope>
    <source>
        <strain evidence="4">JCM 14924</strain>
    </source>
</reference>
<feature type="compositionally biased region" description="Pro residues" evidence="1">
    <location>
        <begin position="490"/>
        <end position="501"/>
    </location>
</feature>
<dbReference type="SUPFAM" id="SSF50494">
    <property type="entry name" value="Trypsin-like serine proteases"/>
    <property type="match status" value="1"/>
</dbReference>
<feature type="compositionally biased region" description="Low complexity" evidence="1">
    <location>
        <begin position="446"/>
        <end position="489"/>
    </location>
</feature>
<dbReference type="Gene3D" id="2.40.10.120">
    <property type="match status" value="1"/>
</dbReference>
<dbReference type="RefSeq" id="WP_346163980.1">
    <property type="nucleotide sequence ID" value="NZ_BAAAOQ010000024.1"/>
</dbReference>
<dbReference type="InterPro" id="IPR009003">
    <property type="entry name" value="Peptidase_S1_PA"/>
</dbReference>
<evidence type="ECO:0000256" key="1">
    <source>
        <dbReference type="SAM" id="MobiDB-lite"/>
    </source>
</evidence>
<feature type="region of interest" description="Disordered" evidence="1">
    <location>
        <begin position="814"/>
        <end position="835"/>
    </location>
</feature>
<dbReference type="Proteomes" id="UP001501391">
    <property type="component" value="Unassembled WGS sequence"/>
</dbReference>
<feature type="region of interest" description="Disordered" evidence="1">
    <location>
        <begin position="401"/>
        <end position="538"/>
    </location>
</feature>
<gene>
    <name evidence="3" type="ORF">GCM10009787_62470</name>
</gene>
<feature type="compositionally biased region" description="Low complexity" evidence="1">
    <location>
        <begin position="422"/>
        <end position="434"/>
    </location>
</feature>
<feature type="compositionally biased region" description="Gly residues" evidence="1">
    <location>
        <begin position="401"/>
        <end position="421"/>
    </location>
</feature>
<organism evidence="3 4">
    <name type="scientific">Streptomyces bangladeshensis</name>
    <dbReference type="NCBI Taxonomy" id="295352"/>
    <lineage>
        <taxon>Bacteria</taxon>
        <taxon>Bacillati</taxon>
        <taxon>Actinomycetota</taxon>
        <taxon>Actinomycetes</taxon>
        <taxon>Kitasatosporales</taxon>
        <taxon>Streptomycetaceae</taxon>
        <taxon>Streptomyces</taxon>
    </lineage>
</organism>
<dbReference type="EMBL" id="BAAAOQ010000024">
    <property type="protein sequence ID" value="GAA2202647.1"/>
    <property type="molecule type" value="Genomic_DNA"/>
</dbReference>
<accession>A0ABP5NWL7</accession>
<evidence type="ECO:0000313" key="4">
    <source>
        <dbReference type="Proteomes" id="UP001501391"/>
    </source>
</evidence>
<sequence length="835" mass="86143">MSAFGEMVRPSLARIGAPGDGYATDRDAYWGSGFFIAPGWLLTCAHVVGKGGAAVCRGESALSVSWQERTAAGVWEPRSGTGTAVVVAPRPAGAQPPRDPWPFPDLALVRVTGADAVRCLWLGDREAGPRSPLGLYGWSVQTGELGIRHGTGELAGSDARALLLAGSLPIGGLSGGPVLDLRHGSVIGVIKGRRREEGVAVPVTALYELLDSREAGRTVREVLRAHDLHHARLLDLPSPYPDWTAFQAALPGHLPSGSGITAGLRTRLYGHLAQLPPPAGAGEVVHLVEDVKAQVRGERLPSLVLRNVRTWREGAALLYGLRMLEPGGGGTPVDLDAVLLYAARVARRIARTRAGEVDAGRLRAFTEWIAGQAAGHRHWAVGEAIRALLDGMGGMGGMDGMDGAGSVEGGGGAEGGEGLSGGLTAPAGGPFAEGPAGGPPPGAPVPGGAVAGAVPAQGGAVDVPAPAGPGDAPSPGGHAGTPLLAGPAGAPLPPGPAPAPLAPLSIPAPASVPLPAPTSTRAPAETGSPLTPTPDTRTDVLVKVGPATYGRHPWSVQLVYGGRDVTPVDGDDLGVRAEELARVLREPLARALSQGDHGEHLAAIEVFLPRKLFDLPVDEWQLLPGPAGAGAGEGDEDDEDDDFVDERALPLGMRRTVVVREVRRNGLPPSPEWRRRWKGVRRGPLAHQTLHGRPAAEGHPPGAGAGGKYPYYGALSAMSDASVPVYCGPVGSGEGYAAMRDALRSGHSVVLWRRDQHDHGECGDFHRQAAALLGLAGHADGLHGPIRDLRIRLADPDTARAHGLRGKIAVLFDPPDRSPYGTESMRPPPLAAPGG</sequence>
<keyword evidence="4" id="KW-1185">Reference proteome</keyword>